<evidence type="ECO:0000313" key="3">
    <source>
        <dbReference type="Proteomes" id="UP000054837"/>
    </source>
</evidence>
<dbReference type="Proteomes" id="UP000054837">
    <property type="component" value="Unassembled WGS sequence"/>
</dbReference>
<protein>
    <recommendedName>
        <fullName evidence="4">FUSC family protein</fullName>
    </recommendedName>
</protein>
<dbReference type="OrthoDB" id="4863675at2"/>
<organism evidence="2 3">
    <name type="scientific">Serinicoccus chungangensis</name>
    <dbReference type="NCBI Taxonomy" id="767452"/>
    <lineage>
        <taxon>Bacteria</taxon>
        <taxon>Bacillati</taxon>
        <taxon>Actinomycetota</taxon>
        <taxon>Actinomycetes</taxon>
        <taxon>Micrococcales</taxon>
        <taxon>Ornithinimicrobiaceae</taxon>
        <taxon>Serinicoccus</taxon>
    </lineage>
</organism>
<feature type="transmembrane region" description="Helical" evidence="1">
    <location>
        <begin position="78"/>
        <end position="98"/>
    </location>
</feature>
<proteinExistence type="predicted"/>
<sequence length="441" mass="47096">MPRLSSPTARARAWATDGWHALVLGWRPDWMNLVRVTTAAVLAYAITRAVTVGPIDLTCSLTAILVTQASATGSLRMGMVRVGAVLTGIGVALVVSIWFGLTWWSLGLVIFVSLLLGSLLRLGPQALETPISGMLILGASLQNTAAETRVLTTLIGAAVGILLPLLWPPAIPVGAAAASVRTVARRQAEVFAAAADDIDEGRVTGESIAAHLRAARDVGDDLGRAGELVGRVSEMWQWNTRTIGRADVSPLLRSGLDSLQDSAAATRALFVALGHEARDEDPEGAPEFSDEVRAAVAVVLRDVGSCIDSFGELVEAETSGDPERRRALLDDNMELLRETRAILTDLMLMESGGGPTDQWLLRGSILRAVDRILQVLDAPARAAQHARWRDEQGRRALPGPTISREFAPLDRAVLASLRRAWRRTRRPGAAAASGAAPTRRP</sequence>
<dbReference type="RefSeq" id="WP_058890614.1">
    <property type="nucleotide sequence ID" value="NZ_LQBL01000011.1"/>
</dbReference>
<dbReference type="STRING" id="767452.AVL62_12115"/>
<comment type="caution">
    <text evidence="2">The sequence shown here is derived from an EMBL/GenBank/DDBJ whole genome shotgun (WGS) entry which is preliminary data.</text>
</comment>
<gene>
    <name evidence="2" type="ORF">AVL62_12115</name>
</gene>
<dbReference type="EMBL" id="LQBL01000011">
    <property type="protein sequence ID" value="KUG56868.1"/>
    <property type="molecule type" value="Genomic_DNA"/>
</dbReference>
<keyword evidence="1" id="KW-1133">Transmembrane helix</keyword>
<keyword evidence="1" id="KW-0812">Transmembrane</keyword>
<dbReference type="AlphaFoldDB" id="A0A0W8IAA8"/>
<name>A0A0W8IAA8_9MICO</name>
<evidence type="ECO:0000256" key="1">
    <source>
        <dbReference type="SAM" id="Phobius"/>
    </source>
</evidence>
<evidence type="ECO:0000313" key="2">
    <source>
        <dbReference type="EMBL" id="KUG56868.1"/>
    </source>
</evidence>
<feature type="transmembrane region" description="Helical" evidence="1">
    <location>
        <begin position="150"/>
        <end position="167"/>
    </location>
</feature>
<keyword evidence="3" id="KW-1185">Reference proteome</keyword>
<accession>A0A0W8IAA8</accession>
<evidence type="ECO:0008006" key="4">
    <source>
        <dbReference type="Google" id="ProtNLM"/>
    </source>
</evidence>
<reference evidence="2 3" key="1">
    <citation type="submission" date="2015-12" db="EMBL/GenBank/DDBJ databases">
        <title>Serinicoccus chungangenesis strain CD08_5 genome sequencing and assembly.</title>
        <authorList>
            <person name="Chander A.M."/>
            <person name="Kaur G."/>
            <person name="Nair G.R."/>
            <person name="Dhawan D.K."/>
            <person name="Kochhar R.K."/>
            <person name="Mayilraj S."/>
            <person name="Bhadada S.K."/>
        </authorList>
    </citation>
    <scope>NUCLEOTIDE SEQUENCE [LARGE SCALE GENOMIC DNA]</scope>
    <source>
        <strain evidence="2 3">CD08_5</strain>
    </source>
</reference>
<keyword evidence="1" id="KW-0472">Membrane</keyword>